<evidence type="ECO:0000256" key="8">
    <source>
        <dbReference type="ARBA" id="ARBA00022630"/>
    </source>
</evidence>
<dbReference type="InterPro" id="IPR002401">
    <property type="entry name" value="Cyt_P450_E_grp-I"/>
</dbReference>
<comment type="pathway">
    <text evidence="4">Secondary metabolite biosynthesis.</text>
</comment>
<keyword evidence="18" id="KW-0472">Membrane</keyword>
<comment type="cofactor">
    <cofactor evidence="3">
        <name>FAD</name>
        <dbReference type="ChEBI" id="CHEBI:57692"/>
    </cofactor>
</comment>
<evidence type="ECO:0000256" key="10">
    <source>
        <dbReference type="ARBA" id="ARBA00022723"/>
    </source>
</evidence>
<evidence type="ECO:0000256" key="5">
    <source>
        <dbReference type="ARBA" id="ARBA00010018"/>
    </source>
</evidence>
<sequence length="466" mass="52004">MTLPIPSPPGLPLLGHATLFDPDFPMSSLHKLVQEYGNGEIVSIRLPGGKEVVVIGSQELLHEVNDDERFKKRIQDGLQEMRPAMGDSLLTAEVPGENNWYIAHRVLASSFSAIGLRGFFDDMSEISSQLALKWERFGSHTEIDLLADFTALTFEVISLCSMSYRMNIFYHGGKHPFADAVASYSAEAFRRMHRPGLVNALMFSANAQFTLDTAMMQECVESILQERKAHPTETRDALYAMMHDTDPVTGQRMSELSIKQNIITLLMAGFETTASFLTFVFYHLLHHPTAMRKLCTEIDSTLAGRPLAPDDLGKLPYLIAVMRETLRLTPTSPGRLVEPVADTTLGGRYAVRRGTPVLVSTYMGHRDTRVWGDDVEVFRPERMLDGQFEALPPDSWQPFGVGLRACIGRAFAWQEAQVTLVKLLQRFTFALVDPDAGPCIRQTFTLNPRGVRVRAFPRAGREEAGA</sequence>
<evidence type="ECO:0000256" key="1">
    <source>
        <dbReference type="ARBA" id="ARBA00001917"/>
    </source>
</evidence>
<dbReference type="Proteomes" id="UP000703269">
    <property type="component" value="Unassembled WGS sequence"/>
</dbReference>
<evidence type="ECO:0000256" key="13">
    <source>
        <dbReference type="ARBA" id="ARBA00023002"/>
    </source>
</evidence>
<dbReference type="OrthoDB" id="1470350at2759"/>
<comment type="caution">
    <text evidence="19">The sequence shown here is derived from an EMBL/GenBank/DDBJ whole genome shotgun (WGS) entry which is preliminary data.</text>
</comment>
<evidence type="ECO:0000256" key="6">
    <source>
        <dbReference type="ARBA" id="ARBA00022448"/>
    </source>
</evidence>
<gene>
    <name evidence="19" type="ORF">PsYK624_065120</name>
</gene>
<evidence type="ECO:0000313" key="19">
    <source>
        <dbReference type="EMBL" id="GJE90381.1"/>
    </source>
</evidence>
<keyword evidence="12" id="KW-0521">NADP</keyword>
<dbReference type="PRINTS" id="PR00463">
    <property type="entry name" value="EP450I"/>
</dbReference>
<evidence type="ECO:0000256" key="11">
    <source>
        <dbReference type="ARBA" id="ARBA00022827"/>
    </source>
</evidence>
<evidence type="ECO:0000256" key="12">
    <source>
        <dbReference type="ARBA" id="ARBA00022857"/>
    </source>
</evidence>
<keyword evidence="20" id="KW-1185">Reference proteome</keyword>
<evidence type="ECO:0000256" key="2">
    <source>
        <dbReference type="ARBA" id="ARBA00001971"/>
    </source>
</evidence>
<dbReference type="SUPFAM" id="SSF48264">
    <property type="entry name" value="Cytochrome P450"/>
    <property type="match status" value="1"/>
</dbReference>
<dbReference type="InterPro" id="IPR050121">
    <property type="entry name" value="Cytochrome_P450_monoxygenase"/>
</dbReference>
<keyword evidence="8" id="KW-0285">Flavoprotein</keyword>
<dbReference type="Pfam" id="PF00067">
    <property type="entry name" value="p450"/>
    <property type="match status" value="1"/>
</dbReference>
<comment type="cofactor">
    <cofactor evidence="1">
        <name>FMN</name>
        <dbReference type="ChEBI" id="CHEBI:58210"/>
    </cofactor>
</comment>
<dbReference type="PROSITE" id="PS00086">
    <property type="entry name" value="CYTOCHROME_P450"/>
    <property type="match status" value="1"/>
</dbReference>
<feature type="transmembrane region" description="Helical" evidence="18">
    <location>
        <begin position="262"/>
        <end position="285"/>
    </location>
</feature>
<keyword evidence="18" id="KW-0812">Transmembrane</keyword>
<dbReference type="Gene3D" id="1.10.630.10">
    <property type="entry name" value="Cytochrome P450"/>
    <property type="match status" value="1"/>
</dbReference>
<evidence type="ECO:0000256" key="4">
    <source>
        <dbReference type="ARBA" id="ARBA00005179"/>
    </source>
</evidence>
<dbReference type="GO" id="GO:0004497">
    <property type="term" value="F:monooxygenase activity"/>
    <property type="evidence" value="ECO:0007669"/>
    <property type="project" value="UniProtKB-KW"/>
</dbReference>
<organism evidence="19 20">
    <name type="scientific">Phanerochaete sordida</name>
    <dbReference type="NCBI Taxonomy" id="48140"/>
    <lineage>
        <taxon>Eukaryota</taxon>
        <taxon>Fungi</taxon>
        <taxon>Dikarya</taxon>
        <taxon>Basidiomycota</taxon>
        <taxon>Agaricomycotina</taxon>
        <taxon>Agaricomycetes</taxon>
        <taxon>Polyporales</taxon>
        <taxon>Phanerochaetaceae</taxon>
        <taxon>Phanerochaete</taxon>
    </lineage>
</organism>
<comment type="similarity">
    <text evidence="5">In the N-terminal section; belongs to the cytochrome P450 family.</text>
</comment>
<evidence type="ECO:0000256" key="17">
    <source>
        <dbReference type="RuleBase" id="RU000461"/>
    </source>
</evidence>
<keyword evidence="6" id="KW-0813">Transport</keyword>
<dbReference type="FunFam" id="1.10.630.10:FF:000040">
    <property type="entry name" value="Bifunctional cytochrome P450/NADPH--P450 reductase"/>
    <property type="match status" value="1"/>
</dbReference>
<evidence type="ECO:0000256" key="16">
    <source>
        <dbReference type="PIRSR" id="PIRSR602401-1"/>
    </source>
</evidence>
<evidence type="ECO:0000256" key="15">
    <source>
        <dbReference type="ARBA" id="ARBA00023033"/>
    </source>
</evidence>
<proteinExistence type="inferred from homology"/>
<evidence type="ECO:0000256" key="14">
    <source>
        <dbReference type="ARBA" id="ARBA00023004"/>
    </source>
</evidence>
<keyword evidence="7 16" id="KW-0349">Heme</keyword>
<dbReference type="EMBL" id="BPQB01000016">
    <property type="protein sequence ID" value="GJE90381.1"/>
    <property type="molecule type" value="Genomic_DNA"/>
</dbReference>
<keyword evidence="11" id="KW-0274">FAD</keyword>
<accession>A0A9P3G8S1</accession>
<keyword evidence="14 16" id="KW-0408">Iron</keyword>
<evidence type="ECO:0000256" key="18">
    <source>
        <dbReference type="SAM" id="Phobius"/>
    </source>
</evidence>
<dbReference type="PRINTS" id="PR00385">
    <property type="entry name" value="P450"/>
</dbReference>
<dbReference type="InterPro" id="IPR017972">
    <property type="entry name" value="Cyt_P450_CS"/>
</dbReference>
<protein>
    <submittedName>
        <fullName evidence="19">Cytochrome P450</fullName>
    </submittedName>
</protein>
<keyword evidence="13 17" id="KW-0560">Oxidoreductase</keyword>
<evidence type="ECO:0000256" key="3">
    <source>
        <dbReference type="ARBA" id="ARBA00001974"/>
    </source>
</evidence>
<evidence type="ECO:0000256" key="7">
    <source>
        <dbReference type="ARBA" id="ARBA00022617"/>
    </source>
</evidence>
<dbReference type="InterPro" id="IPR036396">
    <property type="entry name" value="Cyt_P450_sf"/>
</dbReference>
<keyword evidence="15 17" id="KW-0503">Monooxygenase</keyword>
<keyword evidence="9" id="KW-0288">FMN</keyword>
<dbReference type="GO" id="GO:0016705">
    <property type="term" value="F:oxidoreductase activity, acting on paired donors, with incorporation or reduction of molecular oxygen"/>
    <property type="evidence" value="ECO:0007669"/>
    <property type="project" value="InterPro"/>
</dbReference>
<dbReference type="PANTHER" id="PTHR24305:SF108">
    <property type="entry name" value="P450, PUTATIVE (EUROFUNG)-RELATED"/>
    <property type="match status" value="1"/>
</dbReference>
<dbReference type="GO" id="GO:0005506">
    <property type="term" value="F:iron ion binding"/>
    <property type="evidence" value="ECO:0007669"/>
    <property type="project" value="InterPro"/>
</dbReference>
<comment type="cofactor">
    <cofactor evidence="2 16">
        <name>heme</name>
        <dbReference type="ChEBI" id="CHEBI:30413"/>
    </cofactor>
</comment>
<feature type="binding site" description="axial binding residue" evidence="16">
    <location>
        <position position="406"/>
    </location>
    <ligand>
        <name>heme</name>
        <dbReference type="ChEBI" id="CHEBI:30413"/>
    </ligand>
    <ligandPart>
        <name>Fe</name>
        <dbReference type="ChEBI" id="CHEBI:18248"/>
    </ligandPart>
</feature>
<dbReference type="GO" id="GO:0020037">
    <property type="term" value="F:heme binding"/>
    <property type="evidence" value="ECO:0007669"/>
    <property type="project" value="InterPro"/>
</dbReference>
<keyword evidence="18" id="KW-1133">Transmembrane helix</keyword>
<dbReference type="InterPro" id="IPR001128">
    <property type="entry name" value="Cyt_P450"/>
</dbReference>
<comment type="similarity">
    <text evidence="17">Belongs to the cytochrome P450 family.</text>
</comment>
<dbReference type="PANTHER" id="PTHR24305">
    <property type="entry name" value="CYTOCHROME P450"/>
    <property type="match status" value="1"/>
</dbReference>
<evidence type="ECO:0000256" key="9">
    <source>
        <dbReference type="ARBA" id="ARBA00022643"/>
    </source>
</evidence>
<dbReference type="AlphaFoldDB" id="A0A9P3G8S1"/>
<keyword evidence="10 16" id="KW-0479">Metal-binding</keyword>
<evidence type="ECO:0000313" key="20">
    <source>
        <dbReference type="Proteomes" id="UP000703269"/>
    </source>
</evidence>
<reference evidence="19 20" key="1">
    <citation type="submission" date="2021-08" db="EMBL/GenBank/DDBJ databases">
        <title>Draft Genome Sequence of Phanerochaete sordida strain YK-624.</title>
        <authorList>
            <person name="Mori T."/>
            <person name="Dohra H."/>
            <person name="Suzuki T."/>
            <person name="Kawagishi H."/>
            <person name="Hirai H."/>
        </authorList>
    </citation>
    <scope>NUCLEOTIDE SEQUENCE [LARGE SCALE GENOMIC DNA]</scope>
    <source>
        <strain evidence="19 20">YK-624</strain>
    </source>
</reference>
<name>A0A9P3G8S1_9APHY</name>